<gene>
    <name evidence="2" type="ORF">IAC52_02930</name>
</gene>
<name>A0A9D1LNN0_9FIRM</name>
<protein>
    <submittedName>
        <fullName evidence="2">Uncharacterized protein</fullName>
    </submittedName>
</protein>
<feature type="transmembrane region" description="Helical" evidence="1">
    <location>
        <begin position="53"/>
        <end position="74"/>
    </location>
</feature>
<organism evidence="2 3">
    <name type="scientific">Candidatus Alloenteromonas pullicola</name>
    <dbReference type="NCBI Taxonomy" id="2840784"/>
    <lineage>
        <taxon>Bacteria</taxon>
        <taxon>Bacillati</taxon>
        <taxon>Bacillota</taxon>
        <taxon>Bacillota incertae sedis</taxon>
        <taxon>Candidatus Alloenteromonas</taxon>
    </lineage>
</organism>
<keyword evidence="1" id="KW-1133">Transmembrane helix</keyword>
<evidence type="ECO:0000313" key="3">
    <source>
        <dbReference type="Proteomes" id="UP000824070"/>
    </source>
</evidence>
<keyword evidence="1" id="KW-0472">Membrane</keyword>
<dbReference type="Proteomes" id="UP000824070">
    <property type="component" value="Unassembled WGS sequence"/>
</dbReference>
<comment type="caution">
    <text evidence="2">The sequence shown here is derived from an EMBL/GenBank/DDBJ whole genome shotgun (WGS) entry which is preliminary data.</text>
</comment>
<keyword evidence="1" id="KW-0812">Transmembrane</keyword>
<reference evidence="2" key="1">
    <citation type="submission" date="2020-10" db="EMBL/GenBank/DDBJ databases">
        <authorList>
            <person name="Gilroy R."/>
        </authorList>
    </citation>
    <scope>NUCLEOTIDE SEQUENCE</scope>
    <source>
        <strain evidence="2">ChiGjej1B1-22543</strain>
    </source>
</reference>
<feature type="transmembrane region" description="Helical" evidence="1">
    <location>
        <begin position="80"/>
        <end position="105"/>
    </location>
</feature>
<accession>A0A9D1LNN0</accession>
<proteinExistence type="predicted"/>
<reference evidence="2" key="2">
    <citation type="journal article" date="2021" name="PeerJ">
        <title>Extensive microbial diversity within the chicken gut microbiome revealed by metagenomics and culture.</title>
        <authorList>
            <person name="Gilroy R."/>
            <person name="Ravi A."/>
            <person name="Getino M."/>
            <person name="Pursley I."/>
            <person name="Horton D.L."/>
            <person name="Alikhan N.F."/>
            <person name="Baker D."/>
            <person name="Gharbi K."/>
            <person name="Hall N."/>
            <person name="Watson M."/>
            <person name="Adriaenssens E.M."/>
            <person name="Foster-Nyarko E."/>
            <person name="Jarju S."/>
            <person name="Secka A."/>
            <person name="Antonio M."/>
            <person name="Oren A."/>
            <person name="Chaudhuri R.R."/>
            <person name="La Ragione R."/>
            <person name="Hildebrand F."/>
            <person name="Pallen M.J."/>
        </authorList>
    </citation>
    <scope>NUCLEOTIDE SEQUENCE</scope>
    <source>
        <strain evidence="2">ChiGjej1B1-22543</strain>
    </source>
</reference>
<dbReference type="AlphaFoldDB" id="A0A9D1LNN0"/>
<sequence>MDEIDPNKVVEVEVKSEKVNPTPKKQASPKKGIDDHTKPILFYGRIAYICLRYGPTGLILSLLASLIFSILASGANWEGLFLIVAIISYALAAVFLILTIVGLVCHAIRNHYMKSDPNYTRGDK</sequence>
<dbReference type="EMBL" id="DVMV01000018">
    <property type="protein sequence ID" value="HIU45235.1"/>
    <property type="molecule type" value="Genomic_DNA"/>
</dbReference>
<evidence type="ECO:0000313" key="2">
    <source>
        <dbReference type="EMBL" id="HIU45235.1"/>
    </source>
</evidence>
<evidence type="ECO:0000256" key="1">
    <source>
        <dbReference type="SAM" id="Phobius"/>
    </source>
</evidence>